<dbReference type="AlphaFoldDB" id="A0A4C1W9K3"/>
<dbReference type="EMBL" id="BGZK01000489">
    <property type="protein sequence ID" value="GBP46817.1"/>
    <property type="molecule type" value="Genomic_DNA"/>
</dbReference>
<feature type="region of interest" description="Disordered" evidence="1">
    <location>
        <begin position="85"/>
        <end position="123"/>
    </location>
</feature>
<proteinExistence type="predicted"/>
<evidence type="ECO:0000256" key="1">
    <source>
        <dbReference type="SAM" id="MobiDB-lite"/>
    </source>
</evidence>
<dbReference type="Proteomes" id="UP000299102">
    <property type="component" value="Unassembled WGS sequence"/>
</dbReference>
<feature type="region of interest" description="Disordered" evidence="1">
    <location>
        <begin position="25"/>
        <end position="51"/>
    </location>
</feature>
<evidence type="ECO:0000313" key="3">
    <source>
        <dbReference type="Proteomes" id="UP000299102"/>
    </source>
</evidence>
<name>A0A4C1W9K3_EUMVA</name>
<protein>
    <submittedName>
        <fullName evidence="2">Uncharacterized protein</fullName>
    </submittedName>
</protein>
<accession>A0A4C1W9K3</accession>
<reference evidence="2 3" key="1">
    <citation type="journal article" date="2019" name="Commun. Biol.">
        <title>The bagworm genome reveals a unique fibroin gene that provides high tensile strength.</title>
        <authorList>
            <person name="Kono N."/>
            <person name="Nakamura H."/>
            <person name="Ohtoshi R."/>
            <person name="Tomita M."/>
            <person name="Numata K."/>
            <person name="Arakawa K."/>
        </authorList>
    </citation>
    <scope>NUCLEOTIDE SEQUENCE [LARGE SCALE GENOMIC DNA]</scope>
</reference>
<comment type="caution">
    <text evidence="2">The sequence shown here is derived from an EMBL/GenBank/DDBJ whole genome shotgun (WGS) entry which is preliminary data.</text>
</comment>
<keyword evidence="3" id="KW-1185">Reference proteome</keyword>
<feature type="compositionally biased region" description="Low complexity" evidence="1">
    <location>
        <begin position="114"/>
        <end position="123"/>
    </location>
</feature>
<gene>
    <name evidence="2" type="ORF">EVAR_10785_1</name>
</gene>
<sequence>MPGAESDCGAPAHKARSVKWRIKVMPAPMHRRSPAPPRRAPRSDRSHARIGCGARYGTNLTNELRSPARPYEFYSKPCSSSRAVLSQRSQCGGKAIGTTDKKNGRGHTPGVDSRAGAARARAG</sequence>
<organism evidence="2 3">
    <name type="scientific">Eumeta variegata</name>
    <name type="common">Bagworm moth</name>
    <name type="synonym">Eumeta japonica</name>
    <dbReference type="NCBI Taxonomy" id="151549"/>
    <lineage>
        <taxon>Eukaryota</taxon>
        <taxon>Metazoa</taxon>
        <taxon>Ecdysozoa</taxon>
        <taxon>Arthropoda</taxon>
        <taxon>Hexapoda</taxon>
        <taxon>Insecta</taxon>
        <taxon>Pterygota</taxon>
        <taxon>Neoptera</taxon>
        <taxon>Endopterygota</taxon>
        <taxon>Lepidoptera</taxon>
        <taxon>Glossata</taxon>
        <taxon>Ditrysia</taxon>
        <taxon>Tineoidea</taxon>
        <taxon>Psychidae</taxon>
        <taxon>Oiketicinae</taxon>
        <taxon>Eumeta</taxon>
    </lineage>
</organism>
<evidence type="ECO:0000313" key="2">
    <source>
        <dbReference type="EMBL" id="GBP46817.1"/>
    </source>
</evidence>